<dbReference type="PROSITE" id="PS01359">
    <property type="entry name" value="ZF_PHD_1"/>
    <property type="match status" value="2"/>
</dbReference>
<dbReference type="GO" id="GO:0008270">
    <property type="term" value="F:zinc ion binding"/>
    <property type="evidence" value="ECO:0007669"/>
    <property type="project" value="UniProtKB-KW"/>
</dbReference>
<dbReference type="PANTHER" id="PTHR47162">
    <property type="entry name" value="OS02G0192300 PROTEIN"/>
    <property type="match status" value="1"/>
</dbReference>
<dbReference type="PROSITE" id="PS50016">
    <property type="entry name" value="ZF_PHD_2"/>
    <property type="match status" value="1"/>
</dbReference>
<dbReference type="InterPro" id="IPR001965">
    <property type="entry name" value="Znf_PHD"/>
</dbReference>
<evidence type="ECO:0000256" key="3">
    <source>
        <dbReference type="ARBA" id="ARBA00022833"/>
    </source>
</evidence>
<keyword evidence="2 4" id="KW-0863">Zinc-finger</keyword>
<evidence type="ECO:0000313" key="7">
    <source>
        <dbReference type="Proteomes" id="UP000604825"/>
    </source>
</evidence>
<evidence type="ECO:0000313" key="6">
    <source>
        <dbReference type="EMBL" id="CAD6228869.1"/>
    </source>
</evidence>
<dbReference type="EMBL" id="CAJGYO010000005">
    <property type="protein sequence ID" value="CAD6228869.1"/>
    <property type="molecule type" value="Genomic_DNA"/>
</dbReference>
<dbReference type="SMART" id="SM00249">
    <property type="entry name" value="PHD"/>
    <property type="match status" value="2"/>
</dbReference>
<evidence type="ECO:0000256" key="2">
    <source>
        <dbReference type="ARBA" id="ARBA00022771"/>
    </source>
</evidence>
<protein>
    <recommendedName>
        <fullName evidence="5">PHD-type domain-containing protein</fullName>
    </recommendedName>
</protein>
<gene>
    <name evidence="6" type="ORF">NCGR_LOCUS19514</name>
</gene>
<dbReference type="InterPro" id="IPR019787">
    <property type="entry name" value="Znf_PHD-finger"/>
</dbReference>
<reference evidence="6" key="1">
    <citation type="submission" date="2020-10" db="EMBL/GenBank/DDBJ databases">
        <authorList>
            <person name="Han B."/>
            <person name="Lu T."/>
            <person name="Zhao Q."/>
            <person name="Huang X."/>
            <person name="Zhao Y."/>
        </authorList>
    </citation>
    <scope>NUCLEOTIDE SEQUENCE</scope>
</reference>
<dbReference type="AlphaFoldDB" id="A0A811NRT7"/>
<comment type="caution">
    <text evidence="6">The sequence shown here is derived from an EMBL/GenBank/DDBJ whole genome shotgun (WGS) entry which is preliminary data.</text>
</comment>
<keyword evidence="7" id="KW-1185">Reference proteome</keyword>
<dbReference type="InterPro" id="IPR019786">
    <property type="entry name" value="Zinc_finger_PHD-type_CS"/>
</dbReference>
<keyword evidence="3" id="KW-0862">Zinc</keyword>
<dbReference type="Pfam" id="PF00628">
    <property type="entry name" value="PHD"/>
    <property type="match status" value="2"/>
</dbReference>
<dbReference type="Proteomes" id="UP000604825">
    <property type="component" value="Unassembled WGS sequence"/>
</dbReference>
<dbReference type="SUPFAM" id="SSF57903">
    <property type="entry name" value="FYVE/PHD zinc finger"/>
    <property type="match status" value="2"/>
</dbReference>
<dbReference type="Gene3D" id="3.30.40.10">
    <property type="entry name" value="Zinc/RING finger domain, C3HC4 (zinc finger)"/>
    <property type="match status" value="2"/>
</dbReference>
<evidence type="ECO:0000256" key="4">
    <source>
        <dbReference type="PROSITE-ProRule" id="PRU00146"/>
    </source>
</evidence>
<dbReference type="InterPro" id="IPR013083">
    <property type="entry name" value="Znf_RING/FYVE/PHD"/>
</dbReference>
<feature type="domain" description="PHD-type" evidence="5">
    <location>
        <begin position="17"/>
        <end position="75"/>
    </location>
</feature>
<accession>A0A811NRT7</accession>
<keyword evidence="1" id="KW-0479">Metal-binding</keyword>
<evidence type="ECO:0000256" key="1">
    <source>
        <dbReference type="ARBA" id="ARBA00022723"/>
    </source>
</evidence>
<proteinExistence type="predicted"/>
<organism evidence="6 7">
    <name type="scientific">Miscanthus lutarioriparius</name>
    <dbReference type="NCBI Taxonomy" id="422564"/>
    <lineage>
        <taxon>Eukaryota</taxon>
        <taxon>Viridiplantae</taxon>
        <taxon>Streptophyta</taxon>
        <taxon>Embryophyta</taxon>
        <taxon>Tracheophyta</taxon>
        <taxon>Spermatophyta</taxon>
        <taxon>Magnoliopsida</taxon>
        <taxon>Liliopsida</taxon>
        <taxon>Poales</taxon>
        <taxon>Poaceae</taxon>
        <taxon>PACMAD clade</taxon>
        <taxon>Panicoideae</taxon>
        <taxon>Andropogonodae</taxon>
        <taxon>Andropogoneae</taxon>
        <taxon>Saccharinae</taxon>
        <taxon>Miscanthus</taxon>
    </lineage>
</organism>
<dbReference type="OrthoDB" id="1903104at2759"/>
<sequence length="132" mass="15674">MAPSELPELELFRTALLTCCKVCGGREERDKRFLICSHSECFYKYYHISCLTKKQIASDVQMGSQRWYCPSCLCLCDTDDDKIILCDCWDQGYHLYCLSPPKRKVPKEYWDCDPCKKRSEKERRILMLHRND</sequence>
<evidence type="ECO:0000259" key="5">
    <source>
        <dbReference type="PROSITE" id="PS50016"/>
    </source>
</evidence>
<name>A0A811NRT7_9POAL</name>
<dbReference type="InterPro" id="IPR011011">
    <property type="entry name" value="Znf_FYVE_PHD"/>
</dbReference>
<dbReference type="PANTHER" id="PTHR47162:SF9">
    <property type="entry name" value="PHD FINGER PROTEIN EHD3-LIKE"/>
    <property type="match status" value="1"/>
</dbReference>